<dbReference type="SUPFAM" id="SSF52980">
    <property type="entry name" value="Restriction endonuclease-like"/>
    <property type="match status" value="1"/>
</dbReference>
<keyword evidence="2" id="KW-0378">Hydrolase</keyword>
<dbReference type="AlphaFoldDB" id="A0A1X7HYS4"/>
<dbReference type="GO" id="GO:0004519">
    <property type="term" value="F:endonuclease activity"/>
    <property type="evidence" value="ECO:0007669"/>
    <property type="project" value="UniProtKB-KW"/>
</dbReference>
<dbReference type="Gene3D" id="3.40.960.10">
    <property type="entry name" value="VSR Endonuclease"/>
    <property type="match status" value="1"/>
</dbReference>
<dbReference type="Proteomes" id="UP000193309">
    <property type="component" value="Unassembled WGS sequence"/>
</dbReference>
<accession>A0A1X7HYS4</accession>
<evidence type="ECO:0000313" key="2">
    <source>
        <dbReference type="EMBL" id="SMG06475.1"/>
    </source>
</evidence>
<dbReference type="InterPro" id="IPR011335">
    <property type="entry name" value="Restrct_endonuc-II-like"/>
</dbReference>
<keyword evidence="2" id="KW-0540">Nuclease</keyword>
<keyword evidence="2" id="KW-0255">Endonuclease</keyword>
<sequence length="298" mass="33627">MTLPLGRCIFTTQELYDAGIGRHRISSLVRRGALHRAIPGLYTTSRPYGKFLLQALQHQRPDIVFTGRTAAQLHNGHRVTTPVTVLVARDKTFRSGLLVTVIRAQHRPFTLIDGLRVATPLRAALDIPAEEDGSAVALLDRHYTGRHARAQVEKDLTAFGRTPTILRRQINGASIGADSETERTLFRALRKRGYAFECNKLVGNYFRDGVYEPKKVMVEVHGHRYHNHINVQVKDYWKANDAVARGYRHLSFSDICIDLHLARVVDIIVAVIEGEEREVELMGEWHAAWVQPSAVGMR</sequence>
<dbReference type="InterPro" id="IPR007569">
    <property type="entry name" value="DUF559"/>
</dbReference>
<keyword evidence="3" id="KW-1185">Reference proteome</keyword>
<dbReference type="RefSeq" id="WP_085548351.1">
    <property type="nucleotide sequence ID" value="NZ_FXAR01000001.1"/>
</dbReference>
<name>A0A1X7HYS4_9CORY</name>
<dbReference type="Pfam" id="PF04480">
    <property type="entry name" value="DUF559"/>
    <property type="match status" value="1"/>
</dbReference>
<reference evidence="3" key="1">
    <citation type="submission" date="2017-04" db="EMBL/GenBank/DDBJ databases">
        <authorList>
            <person name="Varghese N."/>
            <person name="Submissions S."/>
        </authorList>
    </citation>
    <scope>NUCLEOTIDE SEQUENCE [LARGE SCALE GENOMIC DNA]</scope>
    <source>
        <strain evidence="3">VDS</strain>
    </source>
</reference>
<gene>
    <name evidence="2" type="ORF">SAMN06295981_0156</name>
</gene>
<dbReference type="EMBL" id="FXAR01000001">
    <property type="protein sequence ID" value="SMG06475.1"/>
    <property type="molecule type" value="Genomic_DNA"/>
</dbReference>
<evidence type="ECO:0000313" key="3">
    <source>
        <dbReference type="Proteomes" id="UP000193309"/>
    </source>
</evidence>
<proteinExistence type="predicted"/>
<evidence type="ECO:0000259" key="1">
    <source>
        <dbReference type="Pfam" id="PF04480"/>
    </source>
</evidence>
<feature type="domain" description="DUF559" evidence="1">
    <location>
        <begin position="179"/>
        <end position="272"/>
    </location>
</feature>
<organism evidence="2 3">
    <name type="scientific">Corynebacterium pollutisoli</name>
    <dbReference type="NCBI Taxonomy" id="1610489"/>
    <lineage>
        <taxon>Bacteria</taxon>
        <taxon>Bacillati</taxon>
        <taxon>Actinomycetota</taxon>
        <taxon>Actinomycetes</taxon>
        <taxon>Mycobacteriales</taxon>
        <taxon>Corynebacteriaceae</taxon>
        <taxon>Corynebacterium</taxon>
    </lineage>
</organism>
<dbReference type="STRING" id="1610489.SAMN06295981_0156"/>
<dbReference type="OrthoDB" id="4419644at2"/>
<protein>
    <submittedName>
        <fullName evidence="2">Very-short-patch-repair endonuclease</fullName>
    </submittedName>
</protein>